<proteinExistence type="predicted"/>
<evidence type="ECO:0000256" key="1">
    <source>
        <dbReference type="SAM" id="MobiDB-lite"/>
    </source>
</evidence>
<protein>
    <submittedName>
        <fullName evidence="2">Uncharacterized protein</fullName>
    </submittedName>
</protein>
<dbReference type="Proteomes" id="UP001054837">
    <property type="component" value="Unassembled WGS sequence"/>
</dbReference>
<gene>
    <name evidence="2" type="ORF">CDAR_475331</name>
</gene>
<evidence type="ECO:0000313" key="2">
    <source>
        <dbReference type="EMBL" id="GIY62539.1"/>
    </source>
</evidence>
<sequence length="220" mass="24949">MEIATWEFCNTRIANFEVHNCVWFGNQYRQTSATLPQRSSGDPAEDIEVMTAEKMEYEARWPSISQGNSSNQQSFLFDMHQQTDYEEIGAAEMYSRYDLSTHDQYILANSDFHFSSNPSVEENEYKSVNLQQSSEPSTVLRSQNSQSSDATCSGHTANIPSSIAQQGLLSGFQQTLGQKNVLKNRMAQHLKDFSQTEYSAISSTNKAFYSREPVSSNQYH</sequence>
<organism evidence="2 3">
    <name type="scientific">Caerostris darwini</name>
    <dbReference type="NCBI Taxonomy" id="1538125"/>
    <lineage>
        <taxon>Eukaryota</taxon>
        <taxon>Metazoa</taxon>
        <taxon>Ecdysozoa</taxon>
        <taxon>Arthropoda</taxon>
        <taxon>Chelicerata</taxon>
        <taxon>Arachnida</taxon>
        <taxon>Araneae</taxon>
        <taxon>Araneomorphae</taxon>
        <taxon>Entelegynae</taxon>
        <taxon>Araneoidea</taxon>
        <taxon>Araneidae</taxon>
        <taxon>Caerostris</taxon>
    </lineage>
</organism>
<comment type="caution">
    <text evidence="2">The sequence shown here is derived from an EMBL/GenBank/DDBJ whole genome shotgun (WGS) entry which is preliminary data.</text>
</comment>
<keyword evidence="3" id="KW-1185">Reference proteome</keyword>
<feature type="region of interest" description="Disordered" evidence="1">
    <location>
        <begin position="131"/>
        <end position="157"/>
    </location>
</feature>
<accession>A0AAV4UYL1</accession>
<name>A0AAV4UYL1_9ARAC</name>
<reference evidence="2 3" key="1">
    <citation type="submission" date="2021-06" db="EMBL/GenBank/DDBJ databases">
        <title>Caerostris darwini draft genome.</title>
        <authorList>
            <person name="Kono N."/>
            <person name="Arakawa K."/>
        </authorList>
    </citation>
    <scope>NUCLEOTIDE SEQUENCE [LARGE SCALE GENOMIC DNA]</scope>
</reference>
<dbReference type="EMBL" id="BPLQ01012102">
    <property type="protein sequence ID" value="GIY62539.1"/>
    <property type="molecule type" value="Genomic_DNA"/>
</dbReference>
<evidence type="ECO:0000313" key="3">
    <source>
        <dbReference type="Proteomes" id="UP001054837"/>
    </source>
</evidence>
<dbReference type="AlphaFoldDB" id="A0AAV4UYL1"/>